<proteinExistence type="predicted"/>
<sequence length="97" mass="10956">MKLYHDENGDPRASADGELAILADFLESDVQDDKEAAIELLQFLERKRGERTANAYTVVFDEKFVTITALEGEAQSQQISRNIFFQAVEAWIVFVGD</sequence>
<reference evidence="1 2" key="1">
    <citation type="submission" date="2016-07" db="EMBL/GenBank/DDBJ databases">
        <authorList>
            <person name="Lefevre C.T."/>
        </authorList>
    </citation>
    <scope>NUCLEOTIDE SEQUENCE [LARGE SCALE GENOMIC DNA]</scope>
    <source>
        <strain evidence="1">PR1</strain>
    </source>
</reference>
<dbReference type="EMBL" id="FLYE01000048">
    <property type="protein sequence ID" value="SCA58169.1"/>
    <property type="molecule type" value="Genomic_DNA"/>
</dbReference>
<dbReference type="Proteomes" id="UP000231658">
    <property type="component" value="Unassembled WGS sequence"/>
</dbReference>
<dbReference type="OrthoDB" id="8448561at2"/>
<evidence type="ECO:0000313" key="1">
    <source>
        <dbReference type="EMBL" id="SCA58169.1"/>
    </source>
</evidence>
<accession>A0A1C3RLZ2</accession>
<organism evidence="1 2">
    <name type="scientific">Candidatus Terasakiella magnetica</name>
    <dbReference type="NCBI Taxonomy" id="1867952"/>
    <lineage>
        <taxon>Bacteria</taxon>
        <taxon>Pseudomonadati</taxon>
        <taxon>Pseudomonadota</taxon>
        <taxon>Alphaproteobacteria</taxon>
        <taxon>Rhodospirillales</taxon>
        <taxon>Terasakiellaceae</taxon>
        <taxon>Terasakiella</taxon>
    </lineage>
</organism>
<protein>
    <submittedName>
        <fullName evidence="1">Uncharacterized protein</fullName>
    </submittedName>
</protein>
<dbReference type="AlphaFoldDB" id="A0A1C3RLZ2"/>
<dbReference type="RefSeq" id="WP_069190174.1">
    <property type="nucleotide sequence ID" value="NZ_FLYE01000048.1"/>
</dbReference>
<dbReference type="STRING" id="1867952.MTBPR1_90016"/>
<gene>
    <name evidence="1" type="ORF">MTBPR1_90016</name>
</gene>
<evidence type="ECO:0000313" key="2">
    <source>
        <dbReference type="Proteomes" id="UP000231658"/>
    </source>
</evidence>
<name>A0A1C3RLZ2_9PROT</name>
<keyword evidence="2" id="KW-1185">Reference proteome</keyword>